<keyword evidence="5" id="KW-1185">Reference proteome</keyword>
<evidence type="ECO:0000313" key="4">
    <source>
        <dbReference type="EMBL" id="TWU05936.1"/>
    </source>
</evidence>
<comment type="caution">
    <text evidence="4">The sequence shown here is derived from an EMBL/GenBank/DDBJ whole genome shotgun (WGS) entry which is preliminary data.</text>
</comment>
<dbReference type="InterPro" id="IPR051012">
    <property type="entry name" value="CellSynth/LPSAsmb/PSIAsmb"/>
</dbReference>
<evidence type="ECO:0000313" key="5">
    <source>
        <dbReference type="Proteomes" id="UP000320176"/>
    </source>
</evidence>
<dbReference type="SUPFAM" id="SSF48452">
    <property type="entry name" value="TPR-like"/>
    <property type="match status" value="2"/>
</dbReference>
<dbReference type="Proteomes" id="UP000320176">
    <property type="component" value="Unassembled WGS sequence"/>
</dbReference>
<keyword evidence="2" id="KW-0802">TPR repeat</keyword>
<keyword evidence="3" id="KW-0812">Transmembrane</keyword>
<sequence>MSSLSEFWERATDRWMSVRRALRLPRISTLWDSFDHSGPLSDSDWLIRLRRKWSDDDQELKLLGLINPFSWLAWTMQFIVRWFATRDVKSILPAVPAIAVASTLTALALIAILRDDSQSETTYGDVLTNAIRESETRRAEIAAERLLVLAPENPGYRFQLALLYQLQGHPTDAMAIMNQLAMSDQYSPAALWVLDSMMFVNASDGIAPRGGTMVREGMTRRTQWSDSQREMIDRLYQITKGRLPEKESRYASELYAHFLMDTGATKPAAEMFDELARQDRSQSLQAAQLMAELGDQQNANRLAKEAVTHLQATIRETPADVESRLGLARAFAIRGEHHLAYKTLSEGMRVAEDERLRWPCAEALLTMSEKLGASVDNSESFLQRANIVAQAALVAPDHVDVRQALLQLAHDSPSVDLSNTAAAHLAMLRDNSNQRAHLIEAIVFLLAGDESKARPHLDLAFRRESEADAIHLVSVLAGLLGVGDPGNQKQGLKLLNQTLQRCPDDWRLLLARGKLLHRMGEAQAARADLERVLACSDSERTCHELLAEIFREIGDDSSAAKHSQLANEADRTVNVRSGELTSPVNVSEN</sequence>
<keyword evidence="1" id="KW-0677">Repeat</keyword>
<dbReference type="EMBL" id="SJPN01000002">
    <property type="protein sequence ID" value="TWU05936.1"/>
    <property type="molecule type" value="Genomic_DNA"/>
</dbReference>
<proteinExistence type="predicted"/>
<evidence type="ECO:0000256" key="2">
    <source>
        <dbReference type="ARBA" id="ARBA00022803"/>
    </source>
</evidence>
<evidence type="ECO:0000256" key="3">
    <source>
        <dbReference type="SAM" id="Phobius"/>
    </source>
</evidence>
<keyword evidence="3" id="KW-0472">Membrane</keyword>
<evidence type="ECO:0000256" key="1">
    <source>
        <dbReference type="ARBA" id="ARBA00022737"/>
    </source>
</evidence>
<gene>
    <name evidence="4" type="ORF">Pla52n_16520</name>
</gene>
<accession>A0A5C6B3T1</accession>
<name>A0A5C6B3T1_9BACT</name>
<dbReference type="Gene3D" id="1.25.40.10">
    <property type="entry name" value="Tetratricopeptide repeat domain"/>
    <property type="match status" value="2"/>
</dbReference>
<dbReference type="OrthoDB" id="220004at2"/>
<dbReference type="RefSeq" id="WP_146519101.1">
    <property type="nucleotide sequence ID" value="NZ_CP151726.1"/>
</dbReference>
<dbReference type="PANTHER" id="PTHR45586">
    <property type="entry name" value="TPR REPEAT-CONTAINING PROTEIN PA4667"/>
    <property type="match status" value="1"/>
</dbReference>
<organism evidence="4 5">
    <name type="scientific">Stieleria varia</name>
    <dbReference type="NCBI Taxonomy" id="2528005"/>
    <lineage>
        <taxon>Bacteria</taxon>
        <taxon>Pseudomonadati</taxon>
        <taxon>Planctomycetota</taxon>
        <taxon>Planctomycetia</taxon>
        <taxon>Pirellulales</taxon>
        <taxon>Pirellulaceae</taxon>
        <taxon>Stieleria</taxon>
    </lineage>
</organism>
<dbReference type="InterPro" id="IPR011990">
    <property type="entry name" value="TPR-like_helical_dom_sf"/>
</dbReference>
<protein>
    <submittedName>
        <fullName evidence="4">Anaphase-promoting complex, cyclosome, subunit 3</fullName>
    </submittedName>
</protein>
<dbReference type="AlphaFoldDB" id="A0A5C6B3T1"/>
<feature type="transmembrane region" description="Helical" evidence="3">
    <location>
        <begin position="91"/>
        <end position="113"/>
    </location>
</feature>
<feature type="transmembrane region" description="Helical" evidence="3">
    <location>
        <begin position="62"/>
        <end position="84"/>
    </location>
</feature>
<dbReference type="PANTHER" id="PTHR45586:SF14">
    <property type="entry name" value="TETRATRICOPEPTIDE TPR_2 REPEAT PROTEIN"/>
    <property type="match status" value="1"/>
</dbReference>
<reference evidence="4 5" key="1">
    <citation type="submission" date="2019-02" db="EMBL/GenBank/DDBJ databases">
        <title>Deep-cultivation of Planctomycetes and their phenomic and genomic characterization uncovers novel biology.</title>
        <authorList>
            <person name="Wiegand S."/>
            <person name="Jogler M."/>
            <person name="Boedeker C."/>
            <person name="Pinto D."/>
            <person name="Vollmers J."/>
            <person name="Rivas-Marin E."/>
            <person name="Kohn T."/>
            <person name="Peeters S.H."/>
            <person name="Heuer A."/>
            <person name="Rast P."/>
            <person name="Oberbeckmann S."/>
            <person name="Bunk B."/>
            <person name="Jeske O."/>
            <person name="Meyerdierks A."/>
            <person name="Storesund J.E."/>
            <person name="Kallscheuer N."/>
            <person name="Luecker S."/>
            <person name="Lage O.M."/>
            <person name="Pohl T."/>
            <person name="Merkel B.J."/>
            <person name="Hornburger P."/>
            <person name="Mueller R.-W."/>
            <person name="Bruemmer F."/>
            <person name="Labrenz M."/>
            <person name="Spormann A.M."/>
            <person name="Op Den Camp H."/>
            <person name="Overmann J."/>
            <person name="Amann R."/>
            <person name="Jetten M.S.M."/>
            <person name="Mascher T."/>
            <person name="Medema M.H."/>
            <person name="Devos D.P."/>
            <person name="Kaster A.-K."/>
            <person name="Ovreas L."/>
            <person name="Rohde M."/>
            <person name="Galperin M.Y."/>
            <person name="Jogler C."/>
        </authorList>
    </citation>
    <scope>NUCLEOTIDE SEQUENCE [LARGE SCALE GENOMIC DNA]</scope>
    <source>
        <strain evidence="4 5">Pla52n</strain>
    </source>
</reference>
<keyword evidence="3" id="KW-1133">Transmembrane helix</keyword>